<accession>A0A3G5FNY0</accession>
<comment type="subcellular location">
    <subcellularLocation>
        <location evidence="1 12">Mitochondrion membrane</location>
        <topology evidence="1 12">Single-pass membrane protein</topology>
    </subcellularLocation>
</comment>
<name>A0A3G5FNY0_9CUCU</name>
<gene>
    <name evidence="14" type="primary">atp8</name>
</gene>
<keyword evidence="6 12" id="KW-0812">Transmembrane</keyword>
<evidence type="ECO:0000256" key="10">
    <source>
        <dbReference type="ARBA" id="ARBA00023128"/>
    </source>
</evidence>
<dbReference type="GO" id="GO:0015986">
    <property type="term" value="P:proton motive force-driven ATP synthesis"/>
    <property type="evidence" value="ECO:0007669"/>
    <property type="project" value="InterPro"/>
</dbReference>
<dbReference type="InterPro" id="IPR001421">
    <property type="entry name" value="ATP8_metazoa"/>
</dbReference>
<evidence type="ECO:0000256" key="4">
    <source>
        <dbReference type="ARBA" id="ARBA00022448"/>
    </source>
</evidence>
<keyword evidence="11 13" id="KW-0472">Membrane</keyword>
<protein>
    <recommendedName>
        <fullName evidence="12">ATP synthase complex subunit 8</fullName>
    </recommendedName>
</protein>
<evidence type="ECO:0000256" key="9">
    <source>
        <dbReference type="ARBA" id="ARBA00023065"/>
    </source>
</evidence>
<dbReference type="Pfam" id="PF00895">
    <property type="entry name" value="ATP-synt_8"/>
    <property type="match status" value="1"/>
</dbReference>
<evidence type="ECO:0000256" key="2">
    <source>
        <dbReference type="ARBA" id="ARBA00008892"/>
    </source>
</evidence>
<dbReference type="GO" id="GO:0031966">
    <property type="term" value="C:mitochondrial membrane"/>
    <property type="evidence" value="ECO:0007669"/>
    <property type="project" value="UniProtKB-SubCell"/>
</dbReference>
<dbReference type="GO" id="GO:0015078">
    <property type="term" value="F:proton transmembrane transporter activity"/>
    <property type="evidence" value="ECO:0007669"/>
    <property type="project" value="InterPro"/>
</dbReference>
<comment type="subunit">
    <text evidence="3">F-type ATPases have 2 components, CF(1) - the catalytic core - and CF(0) - the membrane proton channel.</text>
</comment>
<evidence type="ECO:0000256" key="6">
    <source>
        <dbReference type="ARBA" id="ARBA00022692"/>
    </source>
</evidence>
<dbReference type="GO" id="GO:0045259">
    <property type="term" value="C:proton-transporting ATP synthase complex"/>
    <property type="evidence" value="ECO:0007669"/>
    <property type="project" value="UniProtKB-KW"/>
</dbReference>
<evidence type="ECO:0000256" key="8">
    <source>
        <dbReference type="ARBA" id="ARBA00022989"/>
    </source>
</evidence>
<keyword evidence="7 12" id="KW-0375">Hydrogen ion transport</keyword>
<dbReference type="EMBL" id="MH789734">
    <property type="protein sequence ID" value="AYW52327.1"/>
    <property type="molecule type" value="Genomic_DNA"/>
</dbReference>
<evidence type="ECO:0000256" key="12">
    <source>
        <dbReference type="RuleBase" id="RU003661"/>
    </source>
</evidence>
<evidence type="ECO:0000256" key="7">
    <source>
        <dbReference type="ARBA" id="ARBA00022781"/>
    </source>
</evidence>
<sequence>MPQMAPINWISLYFLFLLMFMIFLTLNYYSFSYKPKMMKLTKSNINLYWKW</sequence>
<reference evidence="14" key="2">
    <citation type="submission" date="2018-08" db="EMBL/GenBank/DDBJ databases">
        <authorList>
            <person name="Prakash G."/>
            <person name="Vogler A.P."/>
        </authorList>
    </citation>
    <scope>NUCLEOTIDE SEQUENCE</scope>
</reference>
<evidence type="ECO:0000313" key="14">
    <source>
        <dbReference type="EMBL" id="AYW52327.1"/>
    </source>
</evidence>
<evidence type="ECO:0000256" key="13">
    <source>
        <dbReference type="SAM" id="Phobius"/>
    </source>
</evidence>
<keyword evidence="4 12" id="KW-0813">Transport</keyword>
<keyword evidence="5 12" id="KW-0138">CF(0)</keyword>
<reference evidence="14" key="1">
    <citation type="journal article" date="2015" name="Mol. Biol. Evol.">
        <title>Soup to Tree: The Phylogeny of Beetles Inferred by Mitochondrial Metagenomics of a Bornean Rainforest Sample.</title>
        <authorList>
            <person name="Crampton-Platt A."/>
            <person name="Timmermans M.J."/>
            <person name="Gimmel M.L."/>
            <person name="Kutty S.N."/>
            <person name="Cockerill T.D."/>
            <person name="Vun Khen C."/>
            <person name="Vogler A.P."/>
        </authorList>
    </citation>
    <scope>NUCLEOTIDE SEQUENCE</scope>
</reference>
<evidence type="ECO:0000256" key="3">
    <source>
        <dbReference type="ARBA" id="ARBA00011291"/>
    </source>
</evidence>
<geneLocation type="mitochondrion" evidence="14"/>
<keyword evidence="8 13" id="KW-1133">Transmembrane helix</keyword>
<keyword evidence="9 12" id="KW-0406">Ion transport</keyword>
<dbReference type="AlphaFoldDB" id="A0A3G5FNY0"/>
<evidence type="ECO:0000256" key="1">
    <source>
        <dbReference type="ARBA" id="ARBA00004304"/>
    </source>
</evidence>
<feature type="transmembrane region" description="Helical" evidence="13">
    <location>
        <begin position="6"/>
        <end position="29"/>
    </location>
</feature>
<comment type="similarity">
    <text evidence="2 12">Belongs to the ATPase protein 8 family.</text>
</comment>
<organism evidence="14">
    <name type="scientific">Entiminae sp. ACP-2013</name>
    <dbReference type="NCBI Taxonomy" id="2480628"/>
    <lineage>
        <taxon>Eukaryota</taxon>
        <taxon>Metazoa</taxon>
        <taxon>Ecdysozoa</taxon>
        <taxon>Arthropoda</taxon>
        <taxon>Hexapoda</taxon>
        <taxon>Insecta</taxon>
        <taxon>Pterygota</taxon>
        <taxon>Neoptera</taxon>
        <taxon>Endopterygota</taxon>
        <taxon>Coleoptera</taxon>
        <taxon>Polyphaga</taxon>
        <taxon>Cucujiformia</taxon>
        <taxon>Curculionidae</taxon>
        <taxon>Entiminae</taxon>
    </lineage>
</organism>
<proteinExistence type="inferred from homology"/>
<evidence type="ECO:0000256" key="11">
    <source>
        <dbReference type="ARBA" id="ARBA00023136"/>
    </source>
</evidence>
<evidence type="ECO:0000256" key="5">
    <source>
        <dbReference type="ARBA" id="ARBA00022547"/>
    </source>
</evidence>
<keyword evidence="10 12" id="KW-0496">Mitochondrion</keyword>